<proteinExistence type="predicted"/>
<gene>
    <name evidence="1" type="ORF">WJ0W_005673</name>
</gene>
<organism evidence="1 2">
    <name type="scientific">Paenibacillus melissococcoides</name>
    <dbReference type="NCBI Taxonomy" id="2912268"/>
    <lineage>
        <taxon>Bacteria</taxon>
        <taxon>Bacillati</taxon>
        <taxon>Bacillota</taxon>
        <taxon>Bacilli</taxon>
        <taxon>Bacillales</taxon>
        <taxon>Paenibacillaceae</taxon>
        <taxon>Paenibacillus</taxon>
    </lineage>
</organism>
<keyword evidence="2" id="KW-1185">Reference proteome</keyword>
<comment type="caution">
    <text evidence="1">The sequence shown here is derived from an EMBL/GenBank/DDBJ whole genome shotgun (WGS) entry which is preliminary data.</text>
</comment>
<evidence type="ECO:0000313" key="2">
    <source>
        <dbReference type="Proteomes" id="UP001154322"/>
    </source>
</evidence>
<accession>A0ABN8UBC0</accession>
<dbReference type="Proteomes" id="UP001154322">
    <property type="component" value="Unassembled WGS sequence"/>
</dbReference>
<name>A0ABN8UBC0_9BACL</name>
<reference evidence="1" key="1">
    <citation type="submission" date="2022-06" db="EMBL/GenBank/DDBJ databases">
        <authorList>
            <person name="Dietemann V."/>
            <person name="Ory F."/>
            <person name="Dainat B."/>
            <person name="Oberhansli S."/>
        </authorList>
    </citation>
    <scope>NUCLEOTIDE SEQUENCE</scope>
    <source>
        <strain evidence="1">Ena-SAMPLE-TAB-26-04-2022-14:26:32:270-5432</strain>
    </source>
</reference>
<protein>
    <submittedName>
        <fullName evidence="1">Uncharacterized protein</fullName>
    </submittedName>
</protein>
<dbReference type="EMBL" id="CALYLO010000009">
    <property type="protein sequence ID" value="CAH8248410.1"/>
    <property type="molecule type" value="Genomic_DNA"/>
</dbReference>
<dbReference type="RefSeq" id="WP_213426301.1">
    <property type="nucleotide sequence ID" value="NZ_AP031286.1"/>
</dbReference>
<sequence>MKVDLNPVIWNEIMDICIDIEKGQIDHIDGTAKIQEAVEGYLKEVTTDVPPSQVLTLGIFQLFIGEHPAALGDSITDLIRFYATTKSKAAYKIVNRLTGETLLTNAWRYQIKKGE</sequence>
<evidence type="ECO:0000313" key="1">
    <source>
        <dbReference type="EMBL" id="CAH8248410.1"/>
    </source>
</evidence>